<evidence type="ECO:0000313" key="11">
    <source>
        <dbReference type="EMBL" id="SEG20425.1"/>
    </source>
</evidence>
<keyword evidence="12" id="KW-1185">Reference proteome</keyword>
<feature type="binding site" evidence="10">
    <location>
        <position position="30"/>
    </location>
    <ligand>
        <name>Zn(2+)</name>
        <dbReference type="ChEBI" id="CHEBI:29105"/>
    </ligand>
</feature>
<dbReference type="PANTHER" id="PTHR12589:SF7">
    <property type="entry name" value="6-PYRUVOYL TETRAHYDROBIOPTERIN SYNTHASE"/>
    <property type="match status" value="1"/>
</dbReference>
<dbReference type="GO" id="GO:0008616">
    <property type="term" value="P:tRNA queuosine(34) biosynthetic process"/>
    <property type="evidence" value="ECO:0007669"/>
    <property type="project" value="UniProtKB-KW"/>
</dbReference>
<dbReference type="InterPro" id="IPR038418">
    <property type="entry name" value="6-PTP_synth/QueD_sf"/>
</dbReference>
<dbReference type="Proteomes" id="UP000236725">
    <property type="component" value="Unassembled WGS sequence"/>
</dbReference>
<accession>A0A8G2F3S4</accession>
<comment type="catalytic activity">
    <reaction evidence="7 8">
        <text>7,8-dihydroneopterin 3'-triphosphate + H2O = 6-carboxy-5,6,7,8-tetrahydropterin + triphosphate + acetaldehyde + 2 H(+)</text>
        <dbReference type="Rhea" id="RHEA:27966"/>
        <dbReference type="ChEBI" id="CHEBI:15343"/>
        <dbReference type="ChEBI" id="CHEBI:15377"/>
        <dbReference type="ChEBI" id="CHEBI:15378"/>
        <dbReference type="ChEBI" id="CHEBI:18036"/>
        <dbReference type="ChEBI" id="CHEBI:58462"/>
        <dbReference type="ChEBI" id="CHEBI:61032"/>
        <dbReference type="EC" id="4.1.2.50"/>
    </reaction>
</comment>
<evidence type="ECO:0000256" key="4">
    <source>
        <dbReference type="ARBA" id="ARBA00022723"/>
    </source>
</evidence>
<dbReference type="SUPFAM" id="SSF55620">
    <property type="entry name" value="Tetrahydrobiopterin biosynthesis enzymes-like"/>
    <property type="match status" value="1"/>
</dbReference>
<evidence type="ECO:0000256" key="7">
    <source>
        <dbReference type="ARBA" id="ARBA00048807"/>
    </source>
</evidence>
<feature type="binding site" evidence="10">
    <location>
        <position position="14"/>
    </location>
    <ligand>
        <name>Zn(2+)</name>
        <dbReference type="ChEBI" id="CHEBI:29105"/>
    </ligand>
</feature>
<comment type="cofactor">
    <cofactor evidence="8 10">
        <name>Zn(2+)</name>
        <dbReference type="ChEBI" id="CHEBI:29105"/>
    </cofactor>
    <text evidence="8 10">Binds 1 zinc ion per subunit.</text>
</comment>
<evidence type="ECO:0000256" key="8">
    <source>
        <dbReference type="PIRNR" id="PIRNR006113"/>
    </source>
</evidence>
<dbReference type="PANTHER" id="PTHR12589">
    <property type="entry name" value="PYRUVOYL TETRAHYDROBIOPTERIN SYNTHASE"/>
    <property type="match status" value="1"/>
</dbReference>
<organism evidence="11 12">
    <name type="scientific">Parabacteroides chinchillae</name>
    <dbReference type="NCBI Taxonomy" id="871327"/>
    <lineage>
        <taxon>Bacteria</taxon>
        <taxon>Pseudomonadati</taxon>
        <taxon>Bacteroidota</taxon>
        <taxon>Bacteroidia</taxon>
        <taxon>Bacteroidales</taxon>
        <taxon>Tannerellaceae</taxon>
        <taxon>Parabacteroides</taxon>
    </lineage>
</organism>
<comment type="pathway">
    <text evidence="1 8">Purine metabolism; 7-cyano-7-deazaguanine biosynthesis.</text>
</comment>
<evidence type="ECO:0000313" key="12">
    <source>
        <dbReference type="Proteomes" id="UP000236725"/>
    </source>
</evidence>
<evidence type="ECO:0000256" key="9">
    <source>
        <dbReference type="PIRSR" id="PIRSR006113-1"/>
    </source>
</evidence>
<feature type="active site" description="Charge relay system" evidence="9">
    <location>
        <position position="65"/>
    </location>
</feature>
<comment type="caution">
    <text evidence="11">The sequence shown here is derived from an EMBL/GenBank/DDBJ whole genome shotgun (WGS) entry which is preliminary data.</text>
</comment>
<evidence type="ECO:0000256" key="6">
    <source>
        <dbReference type="ARBA" id="ARBA00023239"/>
    </source>
</evidence>
<dbReference type="PIRSF" id="PIRSF006113">
    <property type="entry name" value="PTP_synth"/>
    <property type="match status" value="1"/>
</dbReference>
<dbReference type="Pfam" id="PF01242">
    <property type="entry name" value="PTPS"/>
    <property type="match status" value="1"/>
</dbReference>
<keyword evidence="5 8" id="KW-0862">Zinc</keyword>
<evidence type="ECO:0000256" key="10">
    <source>
        <dbReference type="PIRSR" id="PIRSR006113-2"/>
    </source>
</evidence>
<comment type="similarity">
    <text evidence="2 8">Belongs to the PTPS family. QueD subfamily.</text>
</comment>
<proteinExistence type="inferred from homology"/>
<keyword evidence="6 8" id="KW-0456">Lyase</keyword>
<gene>
    <name evidence="11" type="ORF">SAMN05444001_12014</name>
</gene>
<keyword evidence="4 8" id="KW-0479">Metal-binding</keyword>
<dbReference type="NCBIfam" id="TIGR03367">
    <property type="entry name" value="queuosine_QueD"/>
    <property type="match status" value="1"/>
</dbReference>
<feature type="active site" description="Charge relay system" evidence="9">
    <location>
        <position position="99"/>
    </location>
</feature>
<feature type="active site" description="Proton acceptor" evidence="9">
    <location>
        <position position="24"/>
    </location>
</feature>
<protein>
    <recommendedName>
        <fullName evidence="3 8">6-carboxy-5,6,7,8-tetrahydropterin synthase</fullName>
        <ecNumber evidence="8">4.-.-.-</ecNumber>
    </recommendedName>
</protein>
<dbReference type="EMBL" id="FNVS01000020">
    <property type="protein sequence ID" value="SEG20425.1"/>
    <property type="molecule type" value="Genomic_DNA"/>
</dbReference>
<dbReference type="EC" id="4.-.-.-" evidence="8"/>
<reference evidence="11 12" key="1">
    <citation type="submission" date="2016-10" db="EMBL/GenBank/DDBJ databases">
        <authorList>
            <person name="Varghese N."/>
            <person name="Submissions S."/>
        </authorList>
    </citation>
    <scope>NUCLEOTIDE SEQUENCE [LARGE SCALE GENOMIC DNA]</scope>
    <source>
        <strain evidence="11 12">DSM 29073</strain>
    </source>
</reference>
<dbReference type="Gene3D" id="3.30.479.10">
    <property type="entry name" value="6-pyruvoyl tetrahydropterin synthase/QueD"/>
    <property type="match status" value="1"/>
</dbReference>
<dbReference type="UniPathway" id="UPA00391"/>
<sequence>MYTVIKRMEISASHSLRLSYPSKCENLHGHNWIITVYCRSKELNADGMVIDFSHIKKIVKSTLDHQNLNEILPFNPTAENIARWICDQLHSCFKVEIQESEGNTAIYEKD</sequence>
<dbReference type="InterPro" id="IPR007115">
    <property type="entry name" value="6-PTP_synth/QueD"/>
</dbReference>
<dbReference type="AlphaFoldDB" id="A0A8G2F3S4"/>
<evidence type="ECO:0000256" key="2">
    <source>
        <dbReference type="ARBA" id="ARBA00008900"/>
    </source>
</evidence>
<dbReference type="RefSeq" id="WP_103984184.1">
    <property type="nucleotide sequence ID" value="NZ_FNVS01000020.1"/>
</dbReference>
<name>A0A8G2F3S4_9BACT</name>
<feature type="binding site" evidence="10">
    <location>
        <position position="28"/>
    </location>
    <ligand>
        <name>Zn(2+)</name>
        <dbReference type="ChEBI" id="CHEBI:29105"/>
    </ligand>
</feature>
<evidence type="ECO:0000256" key="5">
    <source>
        <dbReference type="ARBA" id="ARBA00022833"/>
    </source>
</evidence>
<evidence type="ECO:0000256" key="3">
    <source>
        <dbReference type="ARBA" id="ARBA00018141"/>
    </source>
</evidence>
<dbReference type="GO" id="GO:0046872">
    <property type="term" value="F:metal ion binding"/>
    <property type="evidence" value="ECO:0007669"/>
    <property type="project" value="UniProtKB-KW"/>
</dbReference>
<evidence type="ECO:0000256" key="1">
    <source>
        <dbReference type="ARBA" id="ARBA00005061"/>
    </source>
</evidence>
<dbReference type="GO" id="GO:0070497">
    <property type="term" value="F:6-carboxytetrahydropterin synthase activity"/>
    <property type="evidence" value="ECO:0007669"/>
    <property type="project" value="UniProtKB-EC"/>
</dbReference>
<keyword evidence="8" id="KW-0671">Queuosine biosynthesis</keyword>